<evidence type="ECO:0000313" key="2">
    <source>
        <dbReference type="EMBL" id="GMF43511.1"/>
    </source>
</evidence>
<evidence type="ECO:0000313" key="3">
    <source>
        <dbReference type="Proteomes" id="UP001165083"/>
    </source>
</evidence>
<dbReference type="PANTHER" id="PTHR37984:SF12">
    <property type="entry name" value="RIBONUCLEASE H"/>
    <property type="match status" value="1"/>
</dbReference>
<dbReference type="OrthoDB" id="120506at2759"/>
<organism evidence="2 3">
    <name type="scientific">Phytophthora lilii</name>
    <dbReference type="NCBI Taxonomy" id="2077276"/>
    <lineage>
        <taxon>Eukaryota</taxon>
        <taxon>Sar</taxon>
        <taxon>Stramenopiles</taxon>
        <taxon>Oomycota</taxon>
        <taxon>Peronosporomycetes</taxon>
        <taxon>Peronosporales</taxon>
        <taxon>Peronosporaceae</taxon>
        <taxon>Phytophthora</taxon>
    </lineage>
</organism>
<name>A0A9W6XR38_9STRA</name>
<dbReference type="AlphaFoldDB" id="A0A9W6XR38"/>
<dbReference type="EMBL" id="BSXW01002698">
    <property type="protein sequence ID" value="GMF43511.1"/>
    <property type="molecule type" value="Genomic_DNA"/>
</dbReference>
<accession>A0A9W6XR38</accession>
<evidence type="ECO:0000259" key="1">
    <source>
        <dbReference type="PROSITE" id="PS50994"/>
    </source>
</evidence>
<dbReference type="PANTHER" id="PTHR37984">
    <property type="entry name" value="PROTEIN CBG26694"/>
    <property type="match status" value="1"/>
</dbReference>
<dbReference type="SUPFAM" id="SSF53098">
    <property type="entry name" value="Ribonuclease H-like"/>
    <property type="match status" value="1"/>
</dbReference>
<proteinExistence type="predicted"/>
<gene>
    <name evidence="2" type="ORF">Plil01_001688700</name>
</gene>
<feature type="domain" description="Integrase catalytic" evidence="1">
    <location>
        <begin position="1"/>
        <end position="152"/>
    </location>
</feature>
<dbReference type="Proteomes" id="UP001165083">
    <property type="component" value="Unassembled WGS sequence"/>
</dbReference>
<dbReference type="InterPro" id="IPR050951">
    <property type="entry name" value="Retrovirus_Pol_polyprotein"/>
</dbReference>
<dbReference type="GO" id="GO:0003676">
    <property type="term" value="F:nucleic acid binding"/>
    <property type="evidence" value="ECO:0007669"/>
    <property type="project" value="InterPro"/>
</dbReference>
<dbReference type="Gene3D" id="3.30.420.10">
    <property type="entry name" value="Ribonuclease H-like superfamily/Ribonuclease H"/>
    <property type="match status" value="1"/>
</dbReference>
<dbReference type="InterPro" id="IPR012337">
    <property type="entry name" value="RNaseH-like_sf"/>
</dbReference>
<protein>
    <submittedName>
        <fullName evidence="2">Unnamed protein product</fullName>
    </submittedName>
</protein>
<dbReference type="PROSITE" id="PS50994">
    <property type="entry name" value="INTEGRASE"/>
    <property type="match status" value="1"/>
</dbReference>
<dbReference type="Pfam" id="PF00665">
    <property type="entry name" value="rve"/>
    <property type="match status" value="1"/>
</dbReference>
<reference evidence="2" key="1">
    <citation type="submission" date="2023-04" db="EMBL/GenBank/DDBJ databases">
        <title>Phytophthora lilii NBRC 32176.</title>
        <authorList>
            <person name="Ichikawa N."/>
            <person name="Sato H."/>
            <person name="Tonouchi N."/>
        </authorList>
    </citation>
    <scope>NUCLEOTIDE SEQUENCE</scope>
    <source>
        <strain evidence="2">NBRC 32176</strain>
    </source>
</reference>
<comment type="caution">
    <text evidence="2">The sequence shown here is derived from an EMBL/GenBank/DDBJ whole genome shotgun (WGS) entry which is preliminary data.</text>
</comment>
<dbReference type="GO" id="GO:0015074">
    <property type="term" value="P:DNA integration"/>
    <property type="evidence" value="ECO:0007669"/>
    <property type="project" value="InterPro"/>
</dbReference>
<sequence length="186" mass="20524">MDYLFLGETYGTTKYVLVLKDELTHFCELIPADSANSEVVVASILDWFKRFGLPESWESDNGSHFKSEVMASLCERLKAQQAFVPVYTPWINGTVERLNRDILQVLRAMLLEFQLDTRNWLYLLPLIQASLNHSPVASLGTAPPSRSSQDASPISTGHDYCAIGQGHKTGTSGPGACECPSRETAA</sequence>
<keyword evidence="3" id="KW-1185">Reference proteome</keyword>
<dbReference type="InterPro" id="IPR036397">
    <property type="entry name" value="RNaseH_sf"/>
</dbReference>
<dbReference type="InterPro" id="IPR001584">
    <property type="entry name" value="Integrase_cat-core"/>
</dbReference>